<dbReference type="InterPro" id="IPR002582">
    <property type="entry name" value="ACPS"/>
</dbReference>
<comment type="similarity">
    <text evidence="8">Belongs to the P-Pant transferase superfamily. AcpS family.</text>
</comment>
<evidence type="ECO:0000256" key="7">
    <source>
        <dbReference type="ARBA" id="ARBA00023160"/>
    </source>
</evidence>
<evidence type="ECO:0000256" key="2">
    <source>
        <dbReference type="ARBA" id="ARBA00022679"/>
    </source>
</evidence>
<dbReference type="HAMAP" id="MF_00101">
    <property type="entry name" value="AcpS"/>
    <property type="match status" value="1"/>
</dbReference>
<reference evidence="11 12" key="1">
    <citation type="submission" date="2018-09" db="EMBL/GenBank/DDBJ databases">
        <title>Optimization and identification of Corynebacterium falsenii FN1-14 from fish paste.</title>
        <authorList>
            <person name="Daroonpunt R."/>
            <person name="Tanasupawat S."/>
        </authorList>
    </citation>
    <scope>NUCLEOTIDE SEQUENCE [LARGE SCALE GENOMIC DNA]</scope>
    <source>
        <strain evidence="11 12">FN1-14</strain>
    </source>
</reference>
<evidence type="ECO:0000256" key="9">
    <source>
        <dbReference type="SAM" id="MobiDB-lite"/>
    </source>
</evidence>
<dbReference type="OrthoDB" id="517356at2"/>
<keyword evidence="6 8" id="KW-0443">Lipid metabolism</keyword>
<dbReference type="NCBIfam" id="TIGR00556">
    <property type="entry name" value="pantethn_trn"/>
    <property type="match status" value="1"/>
</dbReference>
<protein>
    <recommendedName>
        <fullName evidence="8">Holo-[acyl-carrier-protein] synthase</fullName>
        <shortName evidence="8">Holo-ACP synthase</shortName>
        <ecNumber evidence="8">2.7.8.7</ecNumber>
    </recommendedName>
    <alternativeName>
        <fullName evidence="8">4'-phosphopantetheinyl transferase AcpS</fullName>
    </alternativeName>
</protein>
<dbReference type="GO" id="GO:0000287">
    <property type="term" value="F:magnesium ion binding"/>
    <property type="evidence" value="ECO:0007669"/>
    <property type="project" value="UniProtKB-UniRule"/>
</dbReference>
<comment type="caution">
    <text evidence="11">The sequence shown here is derived from an EMBL/GenBank/DDBJ whole genome shotgun (WGS) entry which is preliminary data.</text>
</comment>
<comment type="catalytic activity">
    <reaction evidence="8">
        <text>apo-[ACP] + CoA = holo-[ACP] + adenosine 3',5'-bisphosphate + H(+)</text>
        <dbReference type="Rhea" id="RHEA:12068"/>
        <dbReference type="Rhea" id="RHEA-COMP:9685"/>
        <dbReference type="Rhea" id="RHEA-COMP:9690"/>
        <dbReference type="ChEBI" id="CHEBI:15378"/>
        <dbReference type="ChEBI" id="CHEBI:29999"/>
        <dbReference type="ChEBI" id="CHEBI:57287"/>
        <dbReference type="ChEBI" id="CHEBI:58343"/>
        <dbReference type="ChEBI" id="CHEBI:64479"/>
        <dbReference type="EC" id="2.7.8.7"/>
    </reaction>
</comment>
<dbReference type="AlphaFoldDB" id="A0A418Q6T6"/>
<dbReference type="InterPro" id="IPR004568">
    <property type="entry name" value="Ppantetheine-prot_Trfase_dom"/>
</dbReference>
<dbReference type="InterPro" id="IPR037143">
    <property type="entry name" value="4-PPantetheinyl_Trfase_dom_sf"/>
</dbReference>
<dbReference type="EMBL" id="QXJK01000005">
    <property type="protein sequence ID" value="RIX34823.1"/>
    <property type="molecule type" value="Genomic_DNA"/>
</dbReference>
<evidence type="ECO:0000313" key="12">
    <source>
        <dbReference type="Proteomes" id="UP000285278"/>
    </source>
</evidence>
<proteinExistence type="inferred from homology"/>
<sequence>MILGLGVDLVFVPDFARQLEVPGTRFLEVFTGAERRAVERRVADRRVDSGGSAADHYAARWAAKEAFIKAWSVAIAGQAPPIAPSDVVWQEIEVYSDAWSRPLLRLHGAVAREVTRTLGPLSGSTGQKPGPADPKSGSTGQKPGPAEPNSGPADQESGSEFEIRIHLSMSHDGDAATATVIIEQV</sequence>
<keyword evidence="3 8" id="KW-0479">Metal-binding</keyword>
<evidence type="ECO:0000256" key="8">
    <source>
        <dbReference type="HAMAP-Rule" id="MF_00101"/>
    </source>
</evidence>
<dbReference type="GO" id="GO:0005737">
    <property type="term" value="C:cytoplasm"/>
    <property type="evidence" value="ECO:0007669"/>
    <property type="project" value="UniProtKB-SubCell"/>
</dbReference>
<comment type="cofactor">
    <cofactor evidence="8">
        <name>Mg(2+)</name>
        <dbReference type="ChEBI" id="CHEBI:18420"/>
    </cofactor>
</comment>
<dbReference type="Proteomes" id="UP000285278">
    <property type="component" value="Unassembled WGS sequence"/>
</dbReference>
<dbReference type="Pfam" id="PF01648">
    <property type="entry name" value="ACPS"/>
    <property type="match status" value="1"/>
</dbReference>
<keyword evidence="8" id="KW-0963">Cytoplasm</keyword>
<dbReference type="RefSeq" id="WP_119664697.1">
    <property type="nucleotide sequence ID" value="NZ_QXJK01000005.1"/>
</dbReference>
<name>A0A418Q6T6_9CORY</name>
<keyword evidence="7 8" id="KW-0275">Fatty acid biosynthesis</keyword>
<dbReference type="Gene3D" id="3.90.470.20">
    <property type="entry name" value="4'-phosphopantetheinyl transferase domain"/>
    <property type="match status" value="1"/>
</dbReference>
<dbReference type="SUPFAM" id="SSF56214">
    <property type="entry name" value="4'-phosphopantetheinyl transferase"/>
    <property type="match status" value="1"/>
</dbReference>
<dbReference type="GO" id="GO:0008897">
    <property type="term" value="F:holo-[acyl-carrier-protein] synthase activity"/>
    <property type="evidence" value="ECO:0007669"/>
    <property type="project" value="UniProtKB-UniRule"/>
</dbReference>
<feature type="domain" description="4'-phosphopantetheinyl transferase" evidence="10">
    <location>
        <begin position="4"/>
        <end position="110"/>
    </location>
</feature>
<comment type="function">
    <text evidence="8">Transfers the 4'-phosphopantetheine moiety from coenzyme A to a Ser of acyl-carrier-protein.</text>
</comment>
<comment type="subcellular location">
    <subcellularLocation>
        <location evidence="8">Cytoplasm</location>
    </subcellularLocation>
</comment>
<feature type="binding site" evidence="8">
    <location>
        <position position="65"/>
    </location>
    <ligand>
        <name>Mg(2+)</name>
        <dbReference type="ChEBI" id="CHEBI:18420"/>
    </ligand>
</feature>
<keyword evidence="2 8" id="KW-0808">Transferase</keyword>
<organism evidence="11 12">
    <name type="scientific">Corynebacterium falsenii</name>
    <dbReference type="NCBI Taxonomy" id="108486"/>
    <lineage>
        <taxon>Bacteria</taxon>
        <taxon>Bacillati</taxon>
        <taxon>Actinomycetota</taxon>
        <taxon>Actinomycetes</taxon>
        <taxon>Mycobacteriales</taxon>
        <taxon>Corynebacteriaceae</taxon>
        <taxon>Corynebacterium</taxon>
    </lineage>
</organism>
<evidence type="ECO:0000256" key="3">
    <source>
        <dbReference type="ARBA" id="ARBA00022723"/>
    </source>
</evidence>
<accession>A0A418Q6T6</accession>
<keyword evidence="4 8" id="KW-0276">Fatty acid metabolism</keyword>
<evidence type="ECO:0000259" key="10">
    <source>
        <dbReference type="Pfam" id="PF01648"/>
    </source>
</evidence>
<dbReference type="GO" id="GO:0006633">
    <property type="term" value="P:fatty acid biosynthetic process"/>
    <property type="evidence" value="ECO:0007669"/>
    <property type="project" value="UniProtKB-UniRule"/>
</dbReference>
<evidence type="ECO:0000313" key="11">
    <source>
        <dbReference type="EMBL" id="RIX34823.1"/>
    </source>
</evidence>
<evidence type="ECO:0000256" key="4">
    <source>
        <dbReference type="ARBA" id="ARBA00022832"/>
    </source>
</evidence>
<feature type="binding site" evidence="8">
    <location>
        <position position="8"/>
    </location>
    <ligand>
        <name>Mg(2+)</name>
        <dbReference type="ChEBI" id="CHEBI:18420"/>
    </ligand>
</feature>
<dbReference type="EC" id="2.7.8.7" evidence="8"/>
<evidence type="ECO:0000256" key="1">
    <source>
        <dbReference type="ARBA" id="ARBA00022516"/>
    </source>
</evidence>
<keyword evidence="5 8" id="KW-0460">Magnesium</keyword>
<gene>
    <name evidence="8" type="primary">acpS</name>
    <name evidence="11" type="ORF">D3M95_05800</name>
</gene>
<keyword evidence="12" id="KW-1185">Reference proteome</keyword>
<dbReference type="STRING" id="1451189.CFAL_07205"/>
<feature type="region of interest" description="Disordered" evidence="9">
    <location>
        <begin position="117"/>
        <end position="162"/>
    </location>
</feature>
<keyword evidence="1 8" id="KW-0444">Lipid biosynthesis</keyword>
<dbReference type="InterPro" id="IPR008278">
    <property type="entry name" value="4-PPantetheinyl_Trfase_dom"/>
</dbReference>
<evidence type="ECO:0000256" key="5">
    <source>
        <dbReference type="ARBA" id="ARBA00022842"/>
    </source>
</evidence>
<evidence type="ECO:0000256" key="6">
    <source>
        <dbReference type="ARBA" id="ARBA00023098"/>
    </source>
</evidence>